<reference evidence="1" key="2">
    <citation type="journal article" date="2021" name="Sci. Rep.">
        <title>The distribution of antibiotic resistance genes in chicken gut microbiota commensals.</title>
        <authorList>
            <person name="Juricova H."/>
            <person name="Matiasovicova J."/>
            <person name="Kubasova T."/>
            <person name="Cejkova D."/>
            <person name="Rychlik I."/>
        </authorList>
    </citation>
    <scope>NUCLEOTIDE SEQUENCE</scope>
    <source>
        <strain evidence="1">An420c</strain>
    </source>
</reference>
<protein>
    <submittedName>
        <fullName evidence="1">DUF3791 domain-containing protein</fullName>
    </submittedName>
</protein>
<name>A0A939BAV9_9CLOT</name>
<reference evidence="1" key="1">
    <citation type="submission" date="2020-08" db="EMBL/GenBank/DDBJ databases">
        <authorList>
            <person name="Cejkova D."/>
            <person name="Kubasova T."/>
            <person name="Jahodarova E."/>
            <person name="Rychlik I."/>
        </authorList>
    </citation>
    <scope>NUCLEOTIDE SEQUENCE</scope>
    <source>
        <strain evidence="1">An420c</strain>
    </source>
</reference>
<accession>A0A939BAV9</accession>
<dbReference type="AlphaFoldDB" id="A0A939BAV9"/>
<proteinExistence type="predicted"/>
<dbReference type="EMBL" id="JACJLV010000001">
    <property type="protein sequence ID" value="MBM6825536.1"/>
    <property type="molecule type" value="Genomic_DNA"/>
</dbReference>
<dbReference type="Proteomes" id="UP000713880">
    <property type="component" value="Unassembled WGS sequence"/>
</dbReference>
<gene>
    <name evidence="1" type="ORF">H6A13_00245</name>
</gene>
<sequence length="70" mass="8306">MTANPVLLQKKYARIVERFSERQKLSLNDALDCFYHSVTYRLISERVSNLHCMSDEYLMEELISEYDGKI</sequence>
<comment type="caution">
    <text evidence="1">The sequence shown here is derived from an EMBL/GenBank/DDBJ whole genome shotgun (WGS) entry which is preliminary data.</text>
</comment>
<organism evidence="1 2">
    <name type="scientific">Mordavella massiliensis</name>
    <dbReference type="NCBI Taxonomy" id="1871024"/>
    <lineage>
        <taxon>Bacteria</taxon>
        <taxon>Bacillati</taxon>
        <taxon>Bacillota</taxon>
        <taxon>Clostridia</taxon>
        <taxon>Eubacteriales</taxon>
        <taxon>Clostridiaceae</taxon>
        <taxon>Mordavella</taxon>
    </lineage>
</organism>
<keyword evidence="2" id="KW-1185">Reference proteome</keyword>
<evidence type="ECO:0000313" key="2">
    <source>
        <dbReference type="Proteomes" id="UP000713880"/>
    </source>
</evidence>
<evidence type="ECO:0000313" key="1">
    <source>
        <dbReference type="EMBL" id="MBM6825536.1"/>
    </source>
</evidence>